<proteinExistence type="predicted"/>
<dbReference type="VEuPathDB" id="FungiDB:BO97DRAFT_415002"/>
<accession>A0A395HV04</accession>
<gene>
    <name evidence="2" type="ORF">BO97DRAFT_415002</name>
</gene>
<protein>
    <submittedName>
        <fullName evidence="2">Uncharacterized protein</fullName>
    </submittedName>
</protein>
<organism evidence="2 3">
    <name type="scientific">Aspergillus homomorphus (strain CBS 101889)</name>
    <dbReference type="NCBI Taxonomy" id="1450537"/>
    <lineage>
        <taxon>Eukaryota</taxon>
        <taxon>Fungi</taxon>
        <taxon>Dikarya</taxon>
        <taxon>Ascomycota</taxon>
        <taxon>Pezizomycotina</taxon>
        <taxon>Eurotiomycetes</taxon>
        <taxon>Eurotiomycetidae</taxon>
        <taxon>Eurotiales</taxon>
        <taxon>Aspergillaceae</taxon>
        <taxon>Aspergillus</taxon>
        <taxon>Aspergillus subgen. Circumdati</taxon>
    </lineage>
</organism>
<reference evidence="2 3" key="1">
    <citation type="submission" date="2018-02" db="EMBL/GenBank/DDBJ databases">
        <title>The genomes of Aspergillus section Nigri reveals drivers in fungal speciation.</title>
        <authorList>
            <consortium name="DOE Joint Genome Institute"/>
            <person name="Vesth T.C."/>
            <person name="Nybo J."/>
            <person name="Theobald S."/>
            <person name="Brandl J."/>
            <person name="Frisvad J.C."/>
            <person name="Nielsen K.F."/>
            <person name="Lyhne E.K."/>
            <person name="Kogle M.E."/>
            <person name="Kuo A."/>
            <person name="Riley R."/>
            <person name="Clum A."/>
            <person name="Nolan M."/>
            <person name="Lipzen A."/>
            <person name="Salamov A."/>
            <person name="Henrissat B."/>
            <person name="Wiebenga A."/>
            <person name="De vries R.P."/>
            <person name="Grigoriev I.V."/>
            <person name="Mortensen U.H."/>
            <person name="Andersen M.R."/>
            <person name="Baker S.E."/>
        </authorList>
    </citation>
    <scope>NUCLEOTIDE SEQUENCE [LARGE SCALE GENOMIC DNA]</scope>
    <source>
        <strain evidence="2 3">CBS 101889</strain>
    </source>
</reference>
<feature type="compositionally biased region" description="Pro residues" evidence="1">
    <location>
        <begin position="135"/>
        <end position="162"/>
    </location>
</feature>
<feature type="region of interest" description="Disordered" evidence="1">
    <location>
        <begin position="126"/>
        <end position="182"/>
    </location>
</feature>
<feature type="compositionally biased region" description="Low complexity" evidence="1">
    <location>
        <begin position="163"/>
        <end position="177"/>
    </location>
</feature>
<name>A0A395HV04_ASPHC</name>
<dbReference type="Proteomes" id="UP000248961">
    <property type="component" value="Unassembled WGS sequence"/>
</dbReference>
<evidence type="ECO:0000256" key="1">
    <source>
        <dbReference type="SAM" id="MobiDB-lite"/>
    </source>
</evidence>
<keyword evidence="3" id="KW-1185">Reference proteome</keyword>
<evidence type="ECO:0000313" key="2">
    <source>
        <dbReference type="EMBL" id="RAL11751.1"/>
    </source>
</evidence>
<dbReference type="EMBL" id="KZ824287">
    <property type="protein sequence ID" value="RAL11751.1"/>
    <property type="molecule type" value="Genomic_DNA"/>
</dbReference>
<dbReference type="GeneID" id="37200655"/>
<evidence type="ECO:0000313" key="3">
    <source>
        <dbReference type="Proteomes" id="UP000248961"/>
    </source>
</evidence>
<sequence length="248" mass="27521">MALQYTIHPANPPHDPAISITLSPAPSPSDSQAPFPHAICCPDKQVNWAFFERLLAELIANRRARNENPNLTPNPDINTPSPPPLPPAFATVQCGNWCRLYREYYQPANQPPDDNNESHPKLIRLFAPEPETRPPKQPKPGPRPAPRPRPYPPRPTPVPEPQPGTNQRQQEQQVEQVAPRATLDLTRDAPLILEWAKFAEFANRGSGEGMPAEAVDLWARGCYRSGEVVVELSDMEEEEEEKSGGGGS</sequence>
<dbReference type="PRINTS" id="PR01217">
    <property type="entry name" value="PRICHEXTENSN"/>
</dbReference>
<dbReference type="RefSeq" id="XP_025550905.1">
    <property type="nucleotide sequence ID" value="XM_025696366.1"/>
</dbReference>
<dbReference type="AlphaFoldDB" id="A0A395HV04"/>
<feature type="region of interest" description="Disordered" evidence="1">
    <location>
        <begin position="66"/>
        <end position="88"/>
    </location>
</feature>